<sequence length="63" mass="7662">MLTKVAVFHRKPKEKRSMLRHPEQNCRYRKLPIDCLYFNCRRYSSTVIIFRYSGISLYAFTDL</sequence>
<accession>A0A2G9V240</accession>
<gene>
    <name evidence="1" type="ORF">TELCIR_01382</name>
</gene>
<evidence type="ECO:0000313" key="2">
    <source>
        <dbReference type="Proteomes" id="UP000230423"/>
    </source>
</evidence>
<dbReference type="AlphaFoldDB" id="A0A2G9V240"/>
<name>A0A2G9V240_TELCI</name>
<reference evidence="1 2" key="1">
    <citation type="submission" date="2015-09" db="EMBL/GenBank/DDBJ databases">
        <title>Draft genome of the parasitic nematode Teladorsagia circumcincta isolate WARC Sus (inbred).</title>
        <authorList>
            <person name="Mitreva M."/>
        </authorList>
    </citation>
    <scope>NUCLEOTIDE SEQUENCE [LARGE SCALE GENOMIC DNA]</scope>
    <source>
        <strain evidence="1 2">S</strain>
    </source>
</reference>
<organism evidence="1 2">
    <name type="scientific">Teladorsagia circumcincta</name>
    <name type="common">Brown stomach worm</name>
    <name type="synonym">Ostertagia circumcincta</name>
    <dbReference type="NCBI Taxonomy" id="45464"/>
    <lineage>
        <taxon>Eukaryota</taxon>
        <taxon>Metazoa</taxon>
        <taxon>Ecdysozoa</taxon>
        <taxon>Nematoda</taxon>
        <taxon>Chromadorea</taxon>
        <taxon>Rhabditida</taxon>
        <taxon>Rhabditina</taxon>
        <taxon>Rhabditomorpha</taxon>
        <taxon>Strongyloidea</taxon>
        <taxon>Trichostrongylidae</taxon>
        <taxon>Teladorsagia</taxon>
    </lineage>
</organism>
<dbReference type="EMBL" id="KZ345044">
    <property type="protein sequence ID" value="PIO76553.1"/>
    <property type="molecule type" value="Genomic_DNA"/>
</dbReference>
<protein>
    <submittedName>
        <fullName evidence="1">Uncharacterized protein</fullName>
    </submittedName>
</protein>
<dbReference type="Proteomes" id="UP000230423">
    <property type="component" value="Unassembled WGS sequence"/>
</dbReference>
<keyword evidence="2" id="KW-1185">Reference proteome</keyword>
<evidence type="ECO:0000313" key="1">
    <source>
        <dbReference type="EMBL" id="PIO76553.1"/>
    </source>
</evidence>
<proteinExistence type="predicted"/>